<dbReference type="AlphaFoldDB" id="A0A413V051"/>
<dbReference type="Proteomes" id="UP000283482">
    <property type="component" value="Unassembled WGS sequence"/>
</dbReference>
<dbReference type="InterPro" id="IPR002937">
    <property type="entry name" value="Amino_oxidase"/>
</dbReference>
<protein>
    <submittedName>
        <fullName evidence="2">LPS biosynthesis protein</fullName>
    </submittedName>
</protein>
<dbReference type="Gene3D" id="3.50.50.60">
    <property type="entry name" value="FAD/NAD(P)-binding domain"/>
    <property type="match status" value="1"/>
</dbReference>
<evidence type="ECO:0000313" key="2">
    <source>
        <dbReference type="EMBL" id="RHB26982.1"/>
    </source>
</evidence>
<dbReference type="Pfam" id="PF01593">
    <property type="entry name" value="Amino_oxidase"/>
    <property type="match status" value="1"/>
</dbReference>
<sequence length="422" mass="49140">MDVIIGAGVSGIAYAGFSENKCLLLEKDAEIGGYCKTIKQGNFVWDYSGHFFHFRNTFLEDYVCRNMVQDDILRCEKYTQIFYGEKYIDFPFQKNIHQLDKDEFIDCLYDLFITTGSDYSTFKQMLYAKFGKSIAEKFLIPYNEKLYACDLNRLDVDAMGRFFPYADKEEIVRNFKKTDNNSYNSHFTYPKGGAIEYVKSLSSYIGNDDICLNECVKHIDVVGKVVKTDKRELKYDNLISTMPFPLLMQCCGMDYDADIYSWNKVLVFNLGFDKKGKDILNNWIYFPSKELCFYRVGYYDNIFAGKHMSLYVELGFSKNTAAIDIDYYREKVIDDLRKVGIITDHKLIASHSVIMDPAYVHITKDSIKDVEEKKKVLAKNNIYSIGRYGSWTYCSIEDNILEAKTLVEQLSKHYTKREILNF</sequence>
<dbReference type="GO" id="GO:0008767">
    <property type="term" value="F:UDP-galactopyranose mutase activity"/>
    <property type="evidence" value="ECO:0007669"/>
    <property type="project" value="TreeGrafter"/>
</dbReference>
<dbReference type="PANTHER" id="PTHR21197">
    <property type="entry name" value="UDP-GALACTOPYRANOSE MUTASE"/>
    <property type="match status" value="1"/>
</dbReference>
<dbReference type="GO" id="GO:0005829">
    <property type="term" value="C:cytosol"/>
    <property type="evidence" value="ECO:0007669"/>
    <property type="project" value="TreeGrafter"/>
</dbReference>
<feature type="domain" description="Amine oxidase" evidence="1">
    <location>
        <begin position="21"/>
        <end position="339"/>
    </location>
</feature>
<dbReference type="SUPFAM" id="SSF51971">
    <property type="entry name" value="Nucleotide-binding domain"/>
    <property type="match status" value="1"/>
</dbReference>
<accession>A0A413V051</accession>
<dbReference type="EMBL" id="QSGN01000033">
    <property type="protein sequence ID" value="RHB26982.1"/>
    <property type="molecule type" value="Genomic_DNA"/>
</dbReference>
<organism evidence="2 3">
    <name type="scientific">Bacteroides stercoris</name>
    <dbReference type="NCBI Taxonomy" id="46506"/>
    <lineage>
        <taxon>Bacteria</taxon>
        <taxon>Pseudomonadati</taxon>
        <taxon>Bacteroidota</taxon>
        <taxon>Bacteroidia</taxon>
        <taxon>Bacteroidales</taxon>
        <taxon>Bacteroidaceae</taxon>
        <taxon>Bacteroides</taxon>
    </lineage>
</organism>
<dbReference type="RefSeq" id="WP_117907400.1">
    <property type="nucleotide sequence ID" value="NZ_AP031449.1"/>
</dbReference>
<gene>
    <name evidence="2" type="ORF">DW889_12390</name>
</gene>
<name>A0A413V051_BACSE</name>
<evidence type="ECO:0000313" key="3">
    <source>
        <dbReference type="Proteomes" id="UP000283482"/>
    </source>
</evidence>
<dbReference type="PANTHER" id="PTHR21197:SF0">
    <property type="entry name" value="UDP-GALACTOPYRANOSE MUTASE"/>
    <property type="match status" value="1"/>
</dbReference>
<evidence type="ECO:0000259" key="1">
    <source>
        <dbReference type="Pfam" id="PF01593"/>
    </source>
</evidence>
<proteinExistence type="predicted"/>
<reference evidence="2 3" key="1">
    <citation type="submission" date="2018-08" db="EMBL/GenBank/DDBJ databases">
        <title>A genome reference for cultivated species of the human gut microbiota.</title>
        <authorList>
            <person name="Zou Y."/>
            <person name="Xue W."/>
            <person name="Luo G."/>
        </authorList>
    </citation>
    <scope>NUCLEOTIDE SEQUENCE [LARGE SCALE GENOMIC DNA]</scope>
    <source>
        <strain evidence="2 3">AM40-34</strain>
    </source>
</reference>
<dbReference type="GO" id="GO:0016491">
    <property type="term" value="F:oxidoreductase activity"/>
    <property type="evidence" value="ECO:0007669"/>
    <property type="project" value="InterPro"/>
</dbReference>
<comment type="caution">
    <text evidence="2">The sequence shown here is derived from an EMBL/GenBank/DDBJ whole genome shotgun (WGS) entry which is preliminary data.</text>
</comment>
<dbReference type="InterPro" id="IPR036188">
    <property type="entry name" value="FAD/NAD-bd_sf"/>
</dbReference>
<dbReference type="GO" id="GO:0050660">
    <property type="term" value="F:flavin adenine dinucleotide binding"/>
    <property type="evidence" value="ECO:0007669"/>
    <property type="project" value="TreeGrafter"/>
</dbReference>